<sequence length="403" mass="47028">MSDLDNFIKIKYNQISSQFNTEKSVLFEHYYTVFNNIYLIKIFATIHSNLNELFFFMNSKNGTYGGHYNAAESRELIDLIDQTRVLKAKLTGSYNFEVDKYYQEIIDLCRTFLSQSGGSKIPEGFPIINLIEEKPIFTKVNGVEIINHNSKTYTEIKQIGGGSYAKVFRYQDPYYGIDFALKRANKDLRADELERFKNEFNDLKVLDSPFIIKAYTYNSEKNEYTMELADQTLERFMRHNNNSLSFDSRRALIIQLLNAFSYIHNKGLLHRDISYQNILVKKFEDGSFLIKVSDFGLVKRPESSLTRQGTEIKGAINDYSNLELVGFENYEIRHETYALAKVIYYILTGRETNYHKEEIEPLKKFILKAIGDMESRFNDIDDLKGALLTEVFPAVRRENTKER</sequence>
<dbReference type="EMBL" id="QYTV02000002">
    <property type="protein sequence ID" value="RST76178.1"/>
    <property type="molecule type" value="Genomic_DNA"/>
</dbReference>
<evidence type="ECO:0000259" key="2">
    <source>
        <dbReference type="PROSITE" id="PS50011"/>
    </source>
</evidence>
<dbReference type="PROSITE" id="PS00107">
    <property type="entry name" value="PROTEIN_KINASE_ATP"/>
    <property type="match status" value="1"/>
</dbReference>
<dbReference type="PANTHER" id="PTHR24347">
    <property type="entry name" value="SERINE/THREONINE-PROTEIN KINASE"/>
    <property type="match status" value="1"/>
</dbReference>
<accession>A0A429Y459</accession>
<dbReference type="InterPro" id="IPR008266">
    <property type="entry name" value="Tyr_kinase_AS"/>
</dbReference>
<gene>
    <name evidence="3" type="ORF">D4T97_005185</name>
</gene>
<reference evidence="3" key="1">
    <citation type="submission" date="2018-12" db="EMBL/GenBank/DDBJ databases">
        <authorList>
            <person name="Sun L."/>
            <person name="Chen Z."/>
        </authorList>
    </citation>
    <scope>NUCLEOTIDE SEQUENCE [LARGE SCALE GENOMIC DNA]</scope>
    <source>
        <strain evidence="3">3-2-2</strain>
    </source>
</reference>
<keyword evidence="4" id="KW-1185">Reference proteome</keyword>
<dbReference type="SUPFAM" id="SSF56112">
    <property type="entry name" value="Protein kinase-like (PK-like)"/>
    <property type="match status" value="1"/>
</dbReference>
<feature type="domain" description="Protein kinase" evidence="2">
    <location>
        <begin position="153"/>
        <end position="403"/>
    </location>
</feature>
<comment type="caution">
    <text evidence="3">The sequence shown here is derived from an EMBL/GenBank/DDBJ whole genome shotgun (WGS) entry which is preliminary data.</text>
</comment>
<dbReference type="InterPro" id="IPR000719">
    <property type="entry name" value="Prot_kinase_dom"/>
</dbReference>
<name>A0A429Y459_9BACI</name>
<evidence type="ECO:0000313" key="3">
    <source>
        <dbReference type="EMBL" id="RST76178.1"/>
    </source>
</evidence>
<feature type="binding site" evidence="1">
    <location>
        <position position="182"/>
    </location>
    <ligand>
        <name>ATP</name>
        <dbReference type="ChEBI" id="CHEBI:30616"/>
    </ligand>
</feature>
<dbReference type="Proteomes" id="UP000287156">
    <property type="component" value="Unassembled WGS sequence"/>
</dbReference>
<organism evidence="3 4">
    <name type="scientific">Siminovitchia acidinfaciens</name>
    <dbReference type="NCBI Taxonomy" id="2321395"/>
    <lineage>
        <taxon>Bacteria</taxon>
        <taxon>Bacillati</taxon>
        <taxon>Bacillota</taxon>
        <taxon>Bacilli</taxon>
        <taxon>Bacillales</taxon>
        <taxon>Bacillaceae</taxon>
        <taxon>Siminovitchia</taxon>
    </lineage>
</organism>
<keyword evidence="1" id="KW-0067">ATP-binding</keyword>
<evidence type="ECO:0000256" key="1">
    <source>
        <dbReference type="PROSITE-ProRule" id="PRU10141"/>
    </source>
</evidence>
<dbReference type="AlphaFoldDB" id="A0A429Y459"/>
<keyword evidence="1" id="KW-0547">Nucleotide-binding</keyword>
<keyword evidence="3" id="KW-0418">Kinase</keyword>
<dbReference type="RefSeq" id="WP_126048418.1">
    <property type="nucleotide sequence ID" value="NZ_QYTV02000002.1"/>
</dbReference>
<keyword evidence="3" id="KW-0808">Transferase</keyword>
<dbReference type="GO" id="GO:0005524">
    <property type="term" value="F:ATP binding"/>
    <property type="evidence" value="ECO:0007669"/>
    <property type="project" value="UniProtKB-UniRule"/>
</dbReference>
<dbReference type="Gene3D" id="1.10.510.10">
    <property type="entry name" value="Transferase(Phosphotransferase) domain 1"/>
    <property type="match status" value="1"/>
</dbReference>
<dbReference type="GO" id="GO:0004672">
    <property type="term" value="F:protein kinase activity"/>
    <property type="evidence" value="ECO:0007669"/>
    <property type="project" value="InterPro"/>
</dbReference>
<dbReference type="InterPro" id="IPR011009">
    <property type="entry name" value="Kinase-like_dom_sf"/>
</dbReference>
<dbReference type="Pfam" id="PF00069">
    <property type="entry name" value="Pkinase"/>
    <property type="match status" value="1"/>
</dbReference>
<dbReference type="OrthoDB" id="9762169at2"/>
<dbReference type="InterPro" id="IPR017441">
    <property type="entry name" value="Protein_kinase_ATP_BS"/>
</dbReference>
<dbReference type="PROSITE" id="PS50011">
    <property type="entry name" value="PROTEIN_KINASE_DOM"/>
    <property type="match status" value="1"/>
</dbReference>
<dbReference type="PROSITE" id="PS00109">
    <property type="entry name" value="PROTEIN_KINASE_TYR"/>
    <property type="match status" value="1"/>
</dbReference>
<proteinExistence type="predicted"/>
<protein>
    <submittedName>
        <fullName evidence="3">Protein kinase family protein</fullName>
    </submittedName>
</protein>
<evidence type="ECO:0000313" key="4">
    <source>
        <dbReference type="Proteomes" id="UP000287156"/>
    </source>
</evidence>